<accession>A0A174H748</accession>
<feature type="transmembrane region" description="Helical" evidence="10">
    <location>
        <begin position="266"/>
        <end position="285"/>
    </location>
</feature>
<feature type="transmembrane region" description="Helical" evidence="10">
    <location>
        <begin position="170"/>
        <end position="190"/>
    </location>
</feature>
<feature type="transmembrane region" description="Helical" evidence="10">
    <location>
        <begin position="138"/>
        <end position="158"/>
    </location>
</feature>
<feature type="transmembrane region" description="Helical" evidence="10">
    <location>
        <begin position="238"/>
        <end position="260"/>
    </location>
</feature>
<feature type="transmembrane region" description="Helical" evidence="10">
    <location>
        <begin position="425"/>
        <end position="447"/>
    </location>
</feature>
<dbReference type="RefSeq" id="WP_055266264.1">
    <property type="nucleotide sequence ID" value="NZ_CABIXQ010000013.1"/>
</dbReference>
<evidence type="ECO:0000256" key="7">
    <source>
        <dbReference type="ARBA" id="ARBA00022989"/>
    </source>
</evidence>
<feature type="transmembrane region" description="Helical" evidence="10">
    <location>
        <begin position="58"/>
        <end position="80"/>
    </location>
</feature>
<protein>
    <recommendedName>
        <fullName evidence="3">Multidrug export protein MepA</fullName>
    </recommendedName>
</protein>
<sequence>MGNKKRNNLGTESISRLLRAFAVPSIIAMLVSALYNIVDQFFIGRSVGELGNAATNITFPLTTSCIAIALLLGIGAASAFNLTLGEGNKDKALYFVGNSALLLFTSGVVLCIIIQIFLEPMLVFFGSPENVLGYAKSYTRITAIGFPFLIFATGGGHLIRADGSPKYSMLCNLSGAIINVILDPIFIFGLNMGMAGAGLATIIGQIFGAGLALRYMFNYKTGRLYKKHLIPRWKFVKRIISLGAAPCFNQLAMMIVQIVMNKSLTYYGALSVYGESIPLACAGIITKVNQIYMSIVIGLSQGLQPIVSFNYGARKFDRVKKAYLTAISYGVIVSIIAFLVFQFLPRQIVSIFGSGSEAYYTFAVKYFRIFLLFTFLNCFQPISSNFFTAIGKPKKGIFLSLTRQILFLLPLIVILPLFIGIDGIMYSGPIADLIAGVVSIIMIYVEFRAIGSNKLSKAEGL</sequence>
<reference evidence="11 12" key="1">
    <citation type="submission" date="2015-09" db="EMBL/GenBank/DDBJ databases">
        <authorList>
            <consortium name="Pathogen Informatics"/>
        </authorList>
    </citation>
    <scope>NUCLEOTIDE SEQUENCE [LARGE SCALE GENOMIC DNA]</scope>
    <source>
        <strain evidence="11 12">2789STDY5834856</strain>
    </source>
</reference>
<evidence type="ECO:0000313" key="11">
    <source>
        <dbReference type="EMBL" id="CUO68819.1"/>
    </source>
</evidence>
<dbReference type="CDD" id="cd13143">
    <property type="entry name" value="MATE_MepA_like"/>
    <property type="match status" value="1"/>
</dbReference>
<dbReference type="AlphaFoldDB" id="A0A174H748"/>
<dbReference type="PANTHER" id="PTHR43823:SF3">
    <property type="entry name" value="MULTIDRUG EXPORT PROTEIN MEPA"/>
    <property type="match status" value="1"/>
</dbReference>
<keyword evidence="5" id="KW-1003">Cell membrane</keyword>
<dbReference type="InterPro" id="IPR051327">
    <property type="entry name" value="MATE_MepA_subfamily"/>
</dbReference>
<dbReference type="InterPro" id="IPR048279">
    <property type="entry name" value="MdtK-like"/>
</dbReference>
<keyword evidence="7 10" id="KW-1133">Transmembrane helix</keyword>
<feature type="transmembrane region" description="Helical" evidence="10">
    <location>
        <begin position="400"/>
        <end position="419"/>
    </location>
</feature>
<proteinExistence type="inferred from homology"/>
<dbReference type="NCBIfam" id="TIGR00797">
    <property type="entry name" value="matE"/>
    <property type="match status" value="1"/>
</dbReference>
<dbReference type="PANTHER" id="PTHR43823">
    <property type="entry name" value="SPORULATION PROTEIN YKVU"/>
    <property type="match status" value="1"/>
</dbReference>
<evidence type="ECO:0000256" key="3">
    <source>
        <dbReference type="ARBA" id="ARBA00022106"/>
    </source>
</evidence>
<gene>
    <name evidence="11" type="primary">mepA_7</name>
    <name evidence="11" type="ORF">ERS852471_02052</name>
</gene>
<keyword evidence="4" id="KW-0813">Transport</keyword>
<dbReference type="GO" id="GO:0046677">
    <property type="term" value="P:response to antibiotic"/>
    <property type="evidence" value="ECO:0007669"/>
    <property type="project" value="UniProtKB-KW"/>
</dbReference>
<feature type="transmembrane region" description="Helical" evidence="10">
    <location>
        <begin position="322"/>
        <end position="344"/>
    </location>
</feature>
<dbReference type="Pfam" id="PF01554">
    <property type="entry name" value="MatE"/>
    <property type="match status" value="2"/>
</dbReference>
<feature type="transmembrane region" description="Helical" evidence="10">
    <location>
        <begin position="196"/>
        <end position="217"/>
    </location>
</feature>
<dbReference type="GO" id="GO:0042910">
    <property type="term" value="F:xenobiotic transmembrane transporter activity"/>
    <property type="evidence" value="ECO:0007669"/>
    <property type="project" value="InterPro"/>
</dbReference>
<dbReference type="InterPro" id="IPR002528">
    <property type="entry name" value="MATE_fam"/>
</dbReference>
<dbReference type="InterPro" id="IPR045070">
    <property type="entry name" value="MATE_MepA-like"/>
</dbReference>
<evidence type="ECO:0000313" key="12">
    <source>
        <dbReference type="Proteomes" id="UP000095594"/>
    </source>
</evidence>
<dbReference type="OrthoDB" id="9811110at2"/>
<comment type="similarity">
    <text evidence="2">Belongs to the multi antimicrobial extrusion (MATE) (TC 2.A.66.1) family. MepA subfamily.</text>
</comment>
<evidence type="ECO:0000256" key="2">
    <source>
        <dbReference type="ARBA" id="ARBA00008417"/>
    </source>
</evidence>
<keyword evidence="8 10" id="KW-0472">Membrane</keyword>
<dbReference type="Proteomes" id="UP000095594">
    <property type="component" value="Unassembled WGS sequence"/>
</dbReference>
<organism evidence="11 12">
    <name type="scientific">Clostridium disporicum</name>
    <dbReference type="NCBI Taxonomy" id="84024"/>
    <lineage>
        <taxon>Bacteria</taxon>
        <taxon>Bacillati</taxon>
        <taxon>Bacillota</taxon>
        <taxon>Clostridia</taxon>
        <taxon>Eubacteriales</taxon>
        <taxon>Clostridiaceae</taxon>
        <taxon>Clostridium</taxon>
    </lineage>
</organism>
<keyword evidence="9" id="KW-0046">Antibiotic resistance</keyword>
<name>A0A174H748_9CLOT</name>
<dbReference type="PIRSF" id="PIRSF006603">
    <property type="entry name" value="DinF"/>
    <property type="match status" value="1"/>
</dbReference>
<evidence type="ECO:0000256" key="8">
    <source>
        <dbReference type="ARBA" id="ARBA00023136"/>
    </source>
</evidence>
<dbReference type="EMBL" id="CYZX01000013">
    <property type="protein sequence ID" value="CUO68819.1"/>
    <property type="molecule type" value="Genomic_DNA"/>
</dbReference>
<evidence type="ECO:0000256" key="5">
    <source>
        <dbReference type="ARBA" id="ARBA00022475"/>
    </source>
</evidence>
<evidence type="ECO:0000256" key="10">
    <source>
        <dbReference type="SAM" id="Phobius"/>
    </source>
</evidence>
<evidence type="ECO:0000256" key="6">
    <source>
        <dbReference type="ARBA" id="ARBA00022692"/>
    </source>
</evidence>
<feature type="transmembrane region" description="Helical" evidence="10">
    <location>
        <begin position="20"/>
        <end position="38"/>
    </location>
</feature>
<evidence type="ECO:0000256" key="4">
    <source>
        <dbReference type="ARBA" id="ARBA00022448"/>
    </source>
</evidence>
<comment type="subcellular location">
    <subcellularLocation>
        <location evidence="1">Cell membrane</location>
        <topology evidence="1">Multi-pass membrane protein</topology>
    </subcellularLocation>
</comment>
<dbReference type="GO" id="GO:0015297">
    <property type="term" value="F:antiporter activity"/>
    <property type="evidence" value="ECO:0007669"/>
    <property type="project" value="InterPro"/>
</dbReference>
<evidence type="ECO:0000256" key="1">
    <source>
        <dbReference type="ARBA" id="ARBA00004651"/>
    </source>
</evidence>
<feature type="transmembrane region" description="Helical" evidence="10">
    <location>
        <begin position="92"/>
        <end position="118"/>
    </location>
</feature>
<evidence type="ECO:0000256" key="9">
    <source>
        <dbReference type="ARBA" id="ARBA00023251"/>
    </source>
</evidence>
<dbReference type="GO" id="GO:0005886">
    <property type="term" value="C:plasma membrane"/>
    <property type="evidence" value="ECO:0007669"/>
    <property type="project" value="UniProtKB-SubCell"/>
</dbReference>
<keyword evidence="6 10" id="KW-0812">Transmembrane</keyword>